<keyword evidence="2" id="KW-0560">Oxidoreductase</keyword>
<dbReference type="Gene3D" id="3.40.50.720">
    <property type="entry name" value="NAD(P)-binding Rossmann-like Domain"/>
    <property type="match status" value="1"/>
</dbReference>
<dbReference type="Proteomes" id="UP000626092">
    <property type="component" value="Unassembled WGS sequence"/>
</dbReference>
<protein>
    <submittedName>
        <fullName evidence="3">Uncharacterized protein</fullName>
    </submittedName>
</protein>
<dbReference type="EMBL" id="WJXA01000002">
    <property type="protein sequence ID" value="KAF7149832.1"/>
    <property type="molecule type" value="Genomic_DNA"/>
</dbReference>
<dbReference type="InterPro" id="IPR002347">
    <property type="entry name" value="SDR_fam"/>
</dbReference>
<evidence type="ECO:0000313" key="4">
    <source>
        <dbReference type="Proteomes" id="UP000626092"/>
    </source>
</evidence>
<dbReference type="InterPro" id="IPR036291">
    <property type="entry name" value="NAD(P)-bd_dom_sf"/>
</dbReference>
<gene>
    <name evidence="3" type="ORF">RHSIM_Rhsim02G0119800</name>
</gene>
<evidence type="ECO:0000313" key="3">
    <source>
        <dbReference type="EMBL" id="KAF7149832.1"/>
    </source>
</evidence>
<accession>A0A834LTH8</accession>
<dbReference type="PANTHER" id="PTHR24320">
    <property type="entry name" value="RETINOL DEHYDROGENASE"/>
    <property type="match status" value="1"/>
</dbReference>
<comment type="similarity">
    <text evidence="1">Belongs to the short-chain dehydrogenases/reductases (SDR) family.</text>
</comment>
<evidence type="ECO:0000256" key="2">
    <source>
        <dbReference type="ARBA" id="ARBA00023002"/>
    </source>
</evidence>
<sequence length="434" mass="48535">MLMEEFKDALCFACTPDFWRMAVLWTLSLLLSYFQLLTKTLFSRKAISYPRCSPSPPPSTTKPRLPVCIITGVILQLTFAMLFPSDILGNFRVGFWVNFLISVPVDDGFHFSDLGFSIFVVLSRRHLGWVLQLPILFHWKATLLSLRSIIICFLPAVGRSPNLLSKVMTDIKRRNDNAHLKSFQVDLSSFASILKFKSSFELWLLDSDLHSSVQLLINNAGILATSPRFTAEGFDQMMGTNYLGAFSLTKVLLPLLENSPVPSRIVNVTSFTHRTAFGIQVDKETVSGKTFSKFKRYPCACIYEYSKLCLLLFSYELHRQFGVLGRSCPVSVVAVDPGVVKTNIMRDVPTCLRYVSFLVLNLLGLLKSPESGVCSIVDAALAPPEISGVYFFGGNGRTVSSSARSYETKLAKELWATSCDLFRELQLAFKDSSL</sequence>
<dbReference type="SUPFAM" id="SSF51735">
    <property type="entry name" value="NAD(P)-binding Rossmann-fold domains"/>
    <property type="match status" value="1"/>
</dbReference>
<dbReference type="OrthoDB" id="542013at2759"/>
<dbReference type="GO" id="GO:0016491">
    <property type="term" value="F:oxidoreductase activity"/>
    <property type="evidence" value="ECO:0007669"/>
    <property type="project" value="UniProtKB-KW"/>
</dbReference>
<comment type="caution">
    <text evidence="3">The sequence shown here is derived from an EMBL/GenBank/DDBJ whole genome shotgun (WGS) entry which is preliminary data.</text>
</comment>
<name>A0A834LTH8_RHOSS</name>
<organism evidence="3 4">
    <name type="scientific">Rhododendron simsii</name>
    <name type="common">Sims's rhododendron</name>
    <dbReference type="NCBI Taxonomy" id="118357"/>
    <lineage>
        <taxon>Eukaryota</taxon>
        <taxon>Viridiplantae</taxon>
        <taxon>Streptophyta</taxon>
        <taxon>Embryophyta</taxon>
        <taxon>Tracheophyta</taxon>
        <taxon>Spermatophyta</taxon>
        <taxon>Magnoliopsida</taxon>
        <taxon>eudicotyledons</taxon>
        <taxon>Gunneridae</taxon>
        <taxon>Pentapetalae</taxon>
        <taxon>asterids</taxon>
        <taxon>Ericales</taxon>
        <taxon>Ericaceae</taxon>
        <taxon>Ericoideae</taxon>
        <taxon>Rhodoreae</taxon>
        <taxon>Rhododendron</taxon>
    </lineage>
</organism>
<dbReference type="AlphaFoldDB" id="A0A834LTH8"/>
<reference evidence="3" key="1">
    <citation type="submission" date="2019-11" db="EMBL/GenBank/DDBJ databases">
        <authorList>
            <person name="Liu Y."/>
            <person name="Hou J."/>
            <person name="Li T.-Q."/>
            <person name="Guan C.-H."/>
            <person name="Wu X."/>
            <person name="Wu H.-Z."/>
            <person name="Ling F."/>
            <person name="Zhang R."/>
            <person name="Shi X.-G."/>
            <person name="Ren J.-P."/>
            <person name="Chen E.-F."/>
            <person name="Sun J.-M."/>
        </authorList>
    </citation>
    <scope>NUCLEOTIDE SEQUENCE</scope>
    <source>
        <strain evidence="3">Adult_tree_wgs_1</strain>
        <tissue evidence="3">Leaves</tissue>
    </source>
</reference>
<evidence type="ECO:0000256" key="1">
    <source>
        <dbReference type="ARBA" id="ARBA00006484"/>
    </source>
</evidence>
<dbReference type="Pfam" id="PF00106">
    <property type="entry name" value="adh_short"/>
    <property type="match status" value="1"/>
</dbReference>
<keyword evidence="4" id="KW-1185">Reference proteome</keyword>
<dbReference type="PANTHER" id="PTHR24320:SF227">
    <property type="entry name" value="RETINOL DEHYDROGENASE 11"/>
    <property type="match status" value="1"/>
</dbReference>
<proteinExistence type="inferred from homology"/>